<evidence type="ECO:0000313" key="2">
    <source>
        <dbReference type="EMBL" id="GAD74673.1"/>
    </source>
</evidence>
<keyword evidence="3" id="KW-1185">Reference proteome</keyword>
<evidence type="ECO:0000256" key="1">
    <source>
        <dbReference type="SAM" id="SignalP"/>
    </source>
</evidence>
<proteinExistence type="predicted"/>
<organism evidence="2 3">
    <name type="scientific">Vibrio azureus NBRC 104587</name>
    <dbReference type="NCBI Taxonomy" id="1219077"/>
    <lineage>
        <taxon>Bacteria</taxon>
        <taxon>Pseudomonadati</taxon>
        <taxon>Pseudomonadota</taxon>
        <taxon>Gammaproteobacteria</taxon>
        <taxon>Vibrionales</taxon>
        <taxon>Vibrionaceae</taxon>
        <taxon>Vibrio</taxon>
    </lineage>
</organism>
<dbReference type="Proteomes" id="UP000016567">
    <property type="component" value="Unassembled WGS sequence"/>
</dbReference>
<gene>
    <name evidence="2" type="ORF">VAZ01S_013_00800</name>
</gene>
<dbReference type="OrthoDB" id="9864481at2"/>
<feature type="chain" id="PRO_5004639234" evidence="1">
    <location>
        <begin position="23"/>
        <end position="181"/>
    </location>
</feature>
<protein>
    <submittedName>
        <fullName evidence="2">Uncharacterized protein</fullName>
    </submittedName>
</protein>
<sequence>MKWLNMNRYILKLIFLMTPAITIMNDSVASPDEIYATKVSGNFVSGMEYDFLPRLTSEKSTLFTIDVIDSPPKEAQITVYSPIFAAGREVCGAPPVDRDKSIPCMKGPDSVSVILDCHDNNGEIIYSDSETYRGHQGRFPLYWVTDINNFEQCDLLKLHIESSADFFGILSQTNVKILESF</sequence>
<dbReference type="EMBL" id="BATL01000013">
    <property type="protein sequence ID" value="GAD74673.1"/>
    <property type="molecule type" value="Genomic_DNA"/>
</dbReference>
<dbReference type="STRING" id="1219077.VAZ01S_013_00800"/>
<evidence type="ECO:0000313" key="3">
    <source>
        <dbReference type="Proteomes" id="UP000016567"/>
    </source>
</evidence>
<keyword evidence="1" id="KW-0732">Signal</keyword>
<comment type="caution">
    <text evidence="2">The sequence shown here is derived from an EMBL/GenBank/DDBJ whole genome shotgun (WGS) entry which is preliminary data.</text>
</comment>
<feature type="signal peptide" evidence="1">
    <location>
        <begin position="1"/>
        <end position="22"/>
    </location>
</feature>
<dbReference type="RefSeq" id="WP_021708453.1">
    <property type="nucleotide sequence ID" value="NZ_BAOB01000176.1"/>
</dbReference>
<dbReference type="AlphaFoldDB" id="U3C896"/>
<accession>U3C896</accession>
<reference evidence="2 3" key="1">
    <citation type="submission" date="2013-09" db="EMBL/GenBank/DDBJ databases">
        <title>Whole genome shotgun sequence of Vibrio azureus NBRC 104587.</title>
        <authorList>
            <person name="Isaki S."/>
            <person name="Hosoyama A."/>
            <person name="Numata M."/>
            <person name="Hashimoto M."/>
            <person name="Hosoyama Y."/>
            <person name="Tsuchikane K."/>
            <person name="Noguchi M."/>
            <person name="Hirakata S."/>
            <person name="Ichikawa N."/>
            <person name="Ohji S."/>
            <person name="Yamazoe A."/>
            <person name="Fujita N."/>
        </authorList>
    </citation>
    <scope>NUCLEOTIDE SEQUENCE [LARGE SCALE GENOMIC DNA]</scope>
    <source>
        <strain evidence="2 3">NBRC 104587</strain>
    </source>
</reference>
<name>U3C896_9VIBR</name>